<name>A0A317F2N2_9SPHI</name>
<dbReference type="Proteomes" id="UP000245391">
    <property type="component" value="Unassembled WGS sequence"/>
</dbReference>
<reference evidence="2" key="1">
    <citation type="submission" date="2018-05" db="EMBL/GenBank/DDBJ databases">
        <title>Pedobacter paludis sp. nov., isolated from wetland soil.</title>
        <authorList>
            <person name="Zhang Y."/>
        </authorList>
    </citation>
    <scope>NUCLEOTIDE SEQUENCE [LARGE SCALE GENOMIC DNA]</scope>
    <source>
        <strain evidence="2">R-8</strain>
    </source>
</reference>
<evidence type="ECO:0000313" key="1">
    <source>
        <dbReference type="EMBL" id="PWS32533.1"/>
    </source>
</evidence>
<accession>A0A317F2N2</accession>
<protein>
    <submittedName>
        <fullName evidence="1">Uncharacterized protein</fullName>
    </submittedName>
</protein>
<gene>
    <name evidence="1" type="ORF">DF947_05495</name>
</gene>
<evidence type="ECO:0000313" key="2">
    <source>
        <dbReference type="Proteomes" id="UP000245391"/>
    </source>
</evidence>
<keyword evidence="2" id="KW-1185">Reference proteome</keyword>
<dbReference type="AlphaFoldDB" id="A0A317F2N2"/>
<dbReference type="RefSeq" id="WP_109928706.1">
    <property type="nucleotide sequence ID" value="NZ_QGNY01000002.1"/>
</dbReference>
<comment type="caution">
    <text evidence="1">The sequence shown here is derived from an EMBL/GenBank/DDBJ whole genome shotgun (WGS) entry which is preliminary data.</text>
</comment>
<dbReference type="EMBL" id="QGNY01000002">
    <property type="protein sequence ID" value="PWS32533.1"/>
    <property type="molecule type" value="Genomic_DNA"/>
</dbReference>
<proteinExistence type="predicted"/>
<sequence>MFKIFSNDKAKNMPSNQFQASDATNQLTKIDIPENVFIEKEVGSFGENNESKIKKPESTIESLFDFLDKNHETKGYEDALMNPDVKHLNQNVDALNNQLERLLEELKPFMRILLRRLIFTLIVDHEMEW</sequence>
<organism evidence="1 2">
    <name type="scientific">Pedobacter paludis</name>
    <dbReference type="NCBI Taxonomy" id="2203212"/>
    <lineage>
        <taxon>Bacteria</taxon>
        <taxon>Pseudomonadati</taxon>
        <taxon>Bacteroidota</taxon>
        <taxon>Sphingobacteriia</taxon>
        <taxon>Sphingobacteriales</taxon>
        <taxon>Sphingobacteriaceae</taxon>
        <taxon>Pedobacter</taxon>
    </lineage>
</organism>
<dbReference type="OrthoDB" id="1097927at2"/>